<dbReference type="Pfam" id="PF13440">
    <property type="entry name" value="Polysacc_synt_3"/>
    <property type="match status" value="1"/>
</dbReference>
<keyword evidence="5 7" id="KW-1133">Transmembrane helix</keyword>
<dbReference type="InterPro" id="IPR050833">
    <property type="entry name" value="Poly_Biosynth_Transport"/>
</dbReference>
<evidence type="ECO:0000256" key="6">
    <source>
        <dbReference type="ARBA" id="ARBA00023136"/>
    </source>
</evidence>
<feature type="transmembrane region" description="Helical" evidence="7">
    <location>
        <begin position="264"/>
        <end position="293"/>
    </location>
</feature>
<evidence type="ECO:0000256" key="1">
    <source>
        <dbReference type="ARBA" id="ARBA00004651"/>
    </source>
</evidence>
<dbReference type="AlphaFoldDB" id="A0A1D8A745"/>
<reference evidence="9" key="1">
    <citation type="journal article" date="2017" name="J. Biotechnol.">
        <title>Complete genome sequence of Novosphingobium resinovorum SA1, a versatile xenobiotic-degrading bacterium capable of utilizing sulfanilic acid.</title>
        <authorList>
            <person name="Hegedus B."/>
            <person name="Kos P.B."/>
            <person name="Balint B."/>
            <person name="Maroti G."/>
            <person name="Gan H.M."/>
            <person name="Perei K."/>
            <person name="Rakhely G."/>
        </authorList>
    </citation>
    <scope>NUCLEOTIDE SEQUENCE [LARGE SCALE GENOMIC DNA]</scope>
    <source>
        <strain evidence="9">SA1</strain>
    </source>
</reference>
<keyword evidence="9" id="KW-1185">Reference proteome</keyword>
<dbReference type="EMBL" id="CP017075">
    <property type="protein sequence ID" value="AOR77928.1"/>
    <property type="molecule type" value="Genomic_DNA"/>
</dbReference>
<evidence type="ECO:0000313" key="8">
    <source>
        <dbReference type="EMBL" id="AOR77928.1"/>
    </source>
</evidence>
<feature type="transmembrane region" description="Helical" evidence="7">
    <location>
        <begin position="166"/>
        <end position="185"/>
    </location>
</feature>
<dbReference type="PANTHER" id="PTHR30250:SF10">
    <property type="entry name" value="LIPOPOLYSACCHARIDE BIOSYNTHESIS PROTEIN WZXC"/>
    <property type="match status" value="1"/>
</dbReference>
<evidence type="ECO:0000256" key="4">
    <source>
        <dbReference type="ARBA" id="ARBA00022692"/>
    </source>
</evidence>
<dbReference type="RefSeq" id="WP_008830605.1">
    <property type="nucleotide sequence ID" value="NZ_CP017075.1"/>
</dbReference>
<feature type="transmembrane region" description="Helical" evidence="7">
    <location>
        <begin position="24"/>
        <end position="46"/>
    </location>
</feature>
<evidence type="ECO:0000313" key="9">
    <source>
        <dbReference type="Proteomes" id="UP000094626"/>
    </source>
</evidence>
<proteinExistence type="inferred from homology"/>
<evidence type="ECO:0000256" key="5">
    <source>
        <dbReference type="ARBA" id="ARBA00022989"/>
    </source>
</evidence>
<feature type="transmembrane region" description="Helical" evidence="7">
    <location>
        <begin position="58"/>
        <end position="78"/>
    </location>
</feature>
<feature type="transmembrane region" description="Helical" evidence="7">
    <location>
        <begin position="344"/>
        <end position="362"/>
    </location>
</feature>
<protein>
    <submittedName>
        <fullName evidence="8">Teichoic acid transporter</fullName>
    </submittedName>
</protein>
<sequence>MTAQAPSAGWAPLRPGLMSRLRGAALRDTNVVVASVVVTNLLRAVSSMILTRLLAPEVFGISGVIASLQLTIALLSDFGFQGFIVRQKDGDRKRFLDTVWTVAVLRSLLLTAIMALLAVPMAHVLGRPELAPLIAAASLLFLVDGLASTSMITALRSGRILRLSGVELFALMMQIAASALLAWAWPTYWAILGGMFIGTGLKSLLSFVVFPDARRAFGLERETLKALWAFSRYVTGSSIIYLMVTQCDKLVLAKFMPLDQFGFYVLAGNLASAPLAFAGNYTSRVLLPAYAALWREGASDLKAQFYARRRLPSILYAAATGGIIGSAPLIIGLFYHSIYAETAFYMQILCISSLLAMPSNAANESLIATGRVSAYFEANLAKLAWLIVMGTAGYLLWGQIGLVVTVGTIEGAALGLKWWRMWQVNLLDLWQEGLFLGAGLVGALLGVGANLVLGPFLT</sequence>
<keyword evidence="6 7" id="KW-0472">Membrane</keyword>
<dbReference type="GO" id="GO:0005886">
    <property type="term" value="C:plasma membrane"/>
    <property type="evidence" value="ECO:0007669"/>
    <property type="project" value="UniProtKB-SubCell"/>
</dbReference>
<feature type="transmembrane region" description="Helical" evidence="7">
    <location>
        <begin position="131"/>
        <end position="154"/>
    </location>
</feature>
<comment type="subcellular location">
    <subcellularLocation>
        <location evidence="1">Cell membrane</location>
        <topology evidence="1">Multi-pass membrane protein</topology>
    </subcellularLocation>
</comment>
<comment type="similarity">
    <text evidence="2">Belongs to the polysaccharide synthase family.</text>
</comment>
<dbReference type="OrthoDB" id="7605542at2"/>
<feature type="transmembrane region" description="Helical" evidence="7">
    <location>
        <begin position="429"/>
        <end position="453"/>
    </location>
</feature>
<feature type="transmembrane region" description="Helical" evidence="7">
    <location>
        <begin position="191"/>
        <end position="211"/>
    </location>
</feature>
<evidence type="ECO:0000256" key="2">
    <source>
        <dbReference type="ARBA" id="ARBA00007430"/>
    </source>
</evidence>
<keyword evidence="3" id="KW-1003">Cell membrane</keyword>
<feature type="transmembrane region" description="Helical" evidence="7">
    <location>
        <begin position="314"/>
        <end position="338"/>
    </location>
</feature>
<dbReference type="KEGG" id="nre:BES08_15095"/>
<keyword evidence="4 7" id="KW-0812">Transmembrane</keyword>
<organism evidence="8 9">
    <name type="scientific">Novosphingobium resinovorum</name>
    <dbReference type="NCBI Taxonomy" id="158500"/>
    <lineage>
        <taxon>Bacteria</taxon>
        <taxon>Pseudomonadati</taxon>
        <taxon>Pseudomonadota</taxon>
        <taxon>Alphaproteobacteria</taxon>
        <taxon>Sphingomonadales</taxon>
        <taxon>Sphingomonadaceae</taxon>
        <taxon>Novosphingobium</taxon>
    </lineage>
</organism>
<dbReference type="Proteomes" id="UP000094626">
    <property type="component" value="Chromosome"/>
</dbReference>
<name>A0A1D8A745_9SPHN</name>
<evidence type="ECO:0000256" key="7">
    <source>
        <dbReference type="SAM" id="Phobius"/>
    </source>
</evidence>
<accession>A0A1D8A745</accession>
<evidence type="ECO:0000256" key="3">
    <source>
        <dbReference type="ARBA" id="ARBA00022475"/>
    </source>
</evidence>
<feature type="transmembrane region" description="Helical" evidence="7">
    <location>
        <begin position="383"/>
        <end position="409"/>
    </location>
</feature>
<feature type="transmembrane region" description="Helical" evidence="7">
    <location>
        <begin position="223"/>
        <end position="244"/>
    </location>
</feature>
<gene>
    <name evidence="8" type="ORF">BES08_15095</name>
</gene>
<dbReference type="PANTHER" id="PTHR30250">
    <property type="entry name" value="PST FAMILY PREDICTED COLANIC ACID TRANSPORTER"/>
    <property type="match status" value="1"/>
</dbReference>
<feature type="transmembrane region" description="Helical" evidence="7">
    <location>
        <begin position="99"/>
        <end position="119"/>
    </location>
</feature>